<sequence length="57" mass="6561">AVSRVTVCPKIWRLGSHTWRISYTGTAAFIRAILQTRAVRSTWMRLWTCVTPRLATL</sequence>
<accession>A0A8S3YP56</accession>
<feature type="non-terminal residue" evidence="1">
    <location>
        <position position="1"/>
    </location>
</feature>
<dbReference type="Proteomes" id="UP000678393">
    <property type="component" value="Unassembled WGS sequence"/>
</dbReference>
<comment type="caution">
    <text evidence="1">The sequence shown here is derived from an EMBL/GenBank/DDBJ whole genome shotgun (WGS) entry which is preliminary data.</text>
</comment>
<evidence type="ECO:0000313" key="2">
    <source>
        <dbReference type="Proteomes" id="UP000678393"/>
    </source>
</evidence>
<protein>
    <submittedName>
        <fullName evidence="1">Uncharacterized protein</fullName>
    </submittedName>
</protein>
<proteinExistence type="predicted"/>
<evidence type="ECO:0000313" key="1">
    <source>
        <dbReference type="EMBL" id="CAG5117225.1"/>
    </source>
</evidence>
<reference evidence="1" key="1">
    <citation type="submission" date="2021-04" db="EMBL/GenBank/DDBJ databases">
        <authorList>
            <consortium name="Molecular Ecology Group"/>
        </authorList>
    </citation>
    <scope>NUCLEOTIDE SEQUENCE</scope>
</reference>
<keyword evidence="2" id="KW-1185">Reference proteome</keyword>
<dbReference type="EMBL" id="CAJHNH020000369">
    <property type="protein sequence ID" value="CAG5117225.1"/>
    <property type="molecule type" value="Genomic_DNA"/>
</dbReference>
<name>A0A8S3YP56_9EUPU</name>
<organism evidence="1 2">
    <name type="scientific">Candidula unifasciata</name>
    <dbReference type="NCBI Taxonomy" id="100452"/>
    <lineage>
        <taxon>Eukaryota</taxon>
        <taxon>Metazoa</taxon>
        <taxon>Spiralia</taxon>
        <taxon>Lophotrochozoa</taxon>
        <taxon>Mollusca</taxon>
        <taxon>Gastropoda</taxon>
        <taxon>Heterobranchia</taxon>
        <taxon>Euthyneura</taxon>
        <taxon>Panpulmonata</taxon>
        <taxon>Eupulmonata</taxon>
        <taxon>Stylommatophora</taxon>
        <taxon>Helicina</taxon>
        <taxon>Helicoidea</taxon>
        <taxon>Geomitridae</taxon>
        <taxon>Candidula</taxon>
    </lineage>
</organism>
<dbReference type="AlphaFoldDB" id="A0A8S3YP56"/>
<gene>
    <name evidence="1" type="ORF">CUNI_LOCUS2783</name>
</gene>